<accession>A0ACC7P0Q2</accession>
<evidence type="ECO:0000313" key="2">
    <source>
        <dbReference type="Proteomes" id="UP001631969"/>
    </source>
</evidence>
<dbReference type="EMBL" id="JBJURJ010000007">
    <property type="protein sequence ID" value="MFM9329189.1"/>
    <property type="molecule type" value="Genomic_DNA"/>
</dbReference>
<dbReference type="Proteomes" id="UP001631969">
    <property type="component" value="Unassembled WGS sequence"/>
</dbReference>
<protein>
    <submittedName>
        <fullName evidence="1">Uncharacterized protein</fullName>
    </submittedName>
</protein>
<sequence>MIAVLYDYSGYVIGTNEYLTEEDEIQLPHFFVDKLPPELENIPENHRVKINPRTQDITYEAMPTVSDPTPTAAKLIAQMVAENIEVALELAQNKNKFDQMEQANADLLFVLVDKGVL</sequence>
<keyword evidence="2" id="KW-1185">Reference proteome</keyword>
<comment type="caution">
    <text evidence="1">The sequence shown here is derived from an EMBL/GenBank/DDBJ whole genome shotgun (WGS) entry which is preliminary data.</text>
</comment>
<gene>
    <name evidence="1" type="ORF">ACI1P1_12910</name>
</gene>
<proteinExistence type="predicted"/>
<name>A0ACC7P0Q2_9BACL</name>
<organism evidence="1 2">
    <name type="scientific">Paenibacillus mesotrionivorans</name>
    <dbReference type="NCBI Taxonomy" id="3160968"/>
    <lineage>
        <taxon>Bacteria</taxon>
        <taxon>Bacillati</taxon>
        <taxon>Bacillota</taxon>
        <taxon>Bacilli</taxon>
        <taxon>Bacillales</taxon>
        <taxon>Paenibacillaceae</taxon>
        <taxon>Paenibacillus</taxon>
    </lineage>
</organism>
<reference evidence="1" key="1">
    <citation type="submission" date="2024-12" db="EMBL/GenBank/DDBJ databases">
        <authorList>
            <person name="Wu N."/>
        </authorList>
    </citation>
    <scope>NUCLEOTIDE SEQUENCE</scope>
    <source>
        <strain evidence="1">P15</strain>
    </source>
</reference>
<evidence type="ECO:0000313" key="1">
    <source>
        <dbReference type="EMBL" id="MFM9329189.1"/>
    </source>
</evidence>